<dbReference type="InterPro" id="IPR011990">
    <property type="entry name" value="TPR-like_helical_dom_sf"/>
</dbReference>
<keyword evidence="3" id="KW-1185">Reference proteome</keyword>
<dbReference type="Proteomes" id="UP000469385">
    <property type="component" value="Unassembled WGS sequence"/>
</dbReference>
<evidence type="ECO:0000256" key="1">
    <source>
        <dbReference type="PROSITE-ProRule" id="PRU00339"/>
    </source>
</evidence>
<dbReference type="SUPFAM" id="SSF53756">
    <property type="entry name" value="UDP-Glycosyltransferase/glycogen phosphorylase"/>
    <property type="match status" value="1"/>
</dbReference>
<evidence type="ECO:0000313" key="2">
    <source>
        <dbReference type="EMBL" id="MVQ28681.1"/>
    </source>
</evidence>
<feature type="repeat" description="TPR" evidence="1">
    <location>
        <begin position="169"/>
        <end position="202"/>
    </location>
</feature>
<organism evidence="2 3">
    <name type="scientific">Ramlibacter pinisoli</name>
    <dbReference type="NCBI Taxonomy" id="2682844"/>
    <lineage>
        <taxon>Bacteria</taxon>
        <taxon>Pseudomonadati</taxon>
        <taxon>Pseudomonadota</taxon>
        <taxon>Betaproteobacteria</taxon>
        <taxon>Burkholderiales</taxon>
        <taxon>Comamonadaceae</taxon>
        <taxon>Ramlibacter</taxon>
    </lineage>
</organism>
<dbReference type="InterPro" id="IPR002201">
    <property type="entry name" value="Glyco_trans_9"/>
</dbReference>
<dbReference type="InterPro" id="IPR019734">
    <property type="entry name" value="TPR_rpt"/>
</dbReference>
<dbReference type="GO" id="GO:0016757">
    <property type="term" value="F:glycosyltransferase activity"/>
    <property type="evidence" value="ECO:0007669"/>
    <property type="project" value="InterPro"/>
</dbReference>
<keyword evidence="1" id="KW-0802">TPR repeat</keyword>
<reference evidence="2 3" key="1">
    <citation type="submission" date="2019-12" db="EMBL/GenBank/DDBJ databases">
        <authorList>
            <person name="Huq M.A."/>
        </authorList>
    </citation>
    <scope>NUCLEOTIDE SEQUENCE [LARGE SCALE GENOMIC DNA]</scope>
    <source>
        <strain evidence="2 3">MAH-25</strain>
    </source>
</reference>
<dbReference type="PANTHER" id="PTHR44809:SF1">
    <property type="entry name" value="PROTEIN O-MANNOSYL-TRANSFERASE TMTC1"/>
    <property type="match status" value="1"/>
</dbReference>
<gene>
    <name evidence="2" type="ORF">GON04_04450</name>
</gene>
<dbReference type="AlphaFoldDB" id="A0A6N8IP93"/>
<sequence>MLAQADALLRAGRFQEAQGAFRQALAQDPPSLDARLGLSQACLGAGDVALATAWLSDACRLAPRRPEPLVRLAELLLGQQQFAQALPLYQRLYHDIGARDRATLLHYGFCLEQVGEVEEAIVLYREAVGREPGFVEAQVDLAGVLWRVGDYQGALAHAQAAVALAPDHPYAVRILGTALLNLGRLDEAETVLRRALVLKPDLALAQVDLAFTLLLAGRMPEGWDWYEKRWNDTARLQRPVYWRAGYEWQGPQQPLAGRSILVYGEQGLGDQVQFARYLPLLQALGATVLAALRPELLPLVERSFPGVRGVTATSDVQADLHVALLDLPQRLRTTLDSIPSPAPYLHPPAERLAHWQHRLSAWPQRLRVGLAWAGFAAHVNDRNRSLPLSLFRPLLESQQVQCFSLQKSAAGAYRDMAPAPGRLLDLTAEWTDCSDSAAMLRQLDLVITVDSAVAHLAGAVGTPVWLLLPPNPDFRWLLDRADSPWYRGMRLFRRNFGESRQDQVARVLQALQDRLAA</sequence>
<dbReference type="Gene3D" id="1.25.40.10">
    <property type="entry name" value="Tetratricopeptide repeat domain"/>
    <property type="match status" value="1"/>
</dbReference>
<comment type="caution">
    <text evidence="2">The sequence shown here is derived from an EMBL/GenBank/DDBJ whole genome shotgun (WGS) entry which is preliminary data.</text>
</comment>
<dbReference type="SUPFAM" id="SSF48452">
    <property type="entry name" value="TPR-like"/>
    <property type="match status" value="1"/>
</dbReference>
<name>A0A6N8IP93_9BURK</name>
<dbReference type="PROSITE" id="PS50005">
    <property type="entry name" value="TPR"/>
    <property type="match status" value="1"/>
</dbReference>
<proteinExistence type="predicted"/>
<dbReference type="RefSeq" id="WP_157396757.1">
    <property type="nucleotide sequence ID" value="NZ_WSEL01000003.1"/>
</dbReference>
<accession>A0A6N8IP93</accession>
<dbReference type="Gene3D" id="3.40.50.2000">
    <property type="entry name" value="Glycogen Phosphorylase B"/>
    <property type="match status" value="1"/>
</dbReference>
<dbReference type="PANTHER" id="PTHR44809">
    <property type="match status" value="1"/>
</dbReference>
<protein>
    <submittedName>
        <fullName evidence="2">Tetratricopeptide repeat protein</fullName>
    </submittedName>
</protein>
<evidence type="ECO:0000313" key="3">
    <source>
        <dbReference type="Proteomes" id="UP000469385"/>
    </source>
</evidence>
<dbReference type="Pfam" id="PF01075">
    <property type="entry name" value="Glyco_transf_9"/>
    <property type="match status" value="1"/>
</dbReference>
<dbReference type="InterPro" id="IPR052943">
    <property type="entry name" value="TMTC_O-mannosyl-trnsfr"/>
</dbReference>
<dbReference type="EMBL" id="WSEL01000003">
    <property type="protein sequence ID" value="MVQ28681.1"/>
    <property type="molecule type" value="Genomic_DNA"/>
</dbReference>
<dbReference type="SMART" id="SM00028">
    <property type="entry name" value="TPR"/>
    <property type="match status" value="4"/>
</dbReference>
<dbReference type="Pfam" id="PF13432">
    <property type="entry name" value="TPR_16"/>
    <property type="match status" value="3"/>
</dbReference>